<keyword evidence="1" id="KW-0732">Signal</keyword>
<evidence type="ECO:0000313" key="3">
    <source>
        <dbReference type="Proteomes" id="UP000243535"/>
    </source>
</evidence>
<dbReference type="EMBL" id="CYHA01000015">
    <property type="protein sequence ID" value="CUA87502.1"/>
    <property type="molecule type" value="Genomic_DNA"/>
</dbReference>
<name>A0A0K6H929_9NEIS</name>
<evidence type="ECO:0008006" key="4">
    <source>
        <dbReference type="Google" id="ProtNLM"/>
    </source>
</evidence>
<accession>A0A0K6H929</accession>
<protein>
    <recommendedName>
        <fullName evidence="4">MetA-pathway of phenol degradation</fullName>
    </recommendedName>
</protein>
<sequence>MTRFRHPGRFGAAYPPLWPALLSAALLAAHTAHAARPMITDDARIVDAKACQLESWVKKNPDSTEAWVLPACNFTGNLELTLGGTTTREAGRTQTTDVVMQGKALFKAMDTNGWGIGLAAGTVRHPVAATRDWYAYVPTSFSFRDDAVVVHTNLGWLHEGESRRNRLTWGLGTEAQLAERTWLIAETFGQNQGKPFHQLGLRHWLVPDRVQLDATYGNRNGGGSSERWFSIGLRLLSVPFLP</sequence>
<evidence type="ECO:0000256" key="1">
    <source>
        <dbReference type="SAM" id="SignalP"/>
    </source>
</evidence>
<dbReference type="STRING" id="375574.GCA_001418035_02749"/>
<feature type="signal peptide" evidence="1">
    <location>
        <begin position="1"/>
        <end position="34"/>
    </location>
</feature>
<keyword evidence="3" id="KW-1185">Reference proteome</keyword>
<organism evidence="2 3">
    <name type="scientific">Gulbenkiania indica</name>
    <dbReference type="NCBI Taxonomy" id="375574"/>
    <lineage>
        <taxon>Bacteria</taxon>
        <taxon>Pseudomonadati</taxon>
        <taxon>Pseudomonadota</taxon>
        <taxon>Betaproteobacteria</taxon>
        <taxon>Neisseriales</taxon>
        <taxon>Chromobacteriaceae</taxon>
        <taxon>Gulbenkiania</taxon>
    </lineage>
</organism>
<reference evidence="3" key="1">
    <citation type="submission" date="2015-08" db="EMBL/GenBank/DDBJ databases">
        <authorList>
            <person name="Varghese N."/>
        </authorList>
    </citation>
    <scope>NUCLEOTIDE SEQUENCE [LARGE SCALE GENOMIC DNA]</scope>
    <source>
        <strain evidence="3">DSM 17901</strain>
    </source>
</reference>
<gene>
    <name evidence="2" type="ORF">Ga0061063_0174</name>
</gene>
<dbReference type="Proteomes" id="UP000243535">
    <property type="component" value="Unassembled WGS sequence"/>
</dbReference>
<feature type="chain" id="PRO_5005503725" description="MetA-pathway of phenol degradation" evidence="1">
    <location>
        <begin position="35"/>
        <end position="242"/>
    </location>
</feature>
<proteinExistence type="predicted"/>
<dbReference type="AlphaFoldDB" id="A0A0K6H929"/>
<evidence type="ECO:0000313" key="2">
    <source>
        <dbReference type="EMBL" id="CUA87502.1"/>
    </source>
</evidence>